<dbReference type="RefSeq" id="WP_039983773.1">
    <property type="nucleotide sequence ID" value="NZ_BAOJ01000296.1"/>
</dbReference>
<protein>
    <submittedName>
        <fullName evidence="1">Uncharacterized protein</fullName>
    </submittedName>
</protein>
<organism evidence="1 2">
    <name type="scientific">Vibrio sagamiensis NBRC 104589</name>
    <dbReference type="NCBI Taxonomy" id="1219064"/>
    <lineage>
        <taxon>Bacteria</taxon>
        <taxon>Pseudomonadati</taxon>
        <taxon>Pseudomonadota</taxon>
        <taxon>Gammaproteobacteria</taxon>
        <taxon>Vibrionales</taxon>
        <taxon>Vibrionaceae</taxon>
        <taxon>Vibrio</taxon>
    </lineage>
</organism>
<sequence>MKMYFVWKFEFGTRITPYSYCDTPAFKDCDALGGVLFDDGGLGLEEVIERTKNEIEETKKVIEGQIDRGEIHTETFYAEIGRERTEVSFNFDVSCNQFISTTIFLKILIEWYEFIQLPPQKDVTKIVEV</sequence>
<accession>A0A511QME1</accession>
<evidence type="ECO:0000313" key="1">
    <source>
        <dbReference type="EMBL" id="GEM77682.1"/>
    </source>
</evidence>
<gene>
    <name evidence="1" type="ORF">VSA01S_37940</name>
</gene>
<evidence type="ECO:0000313" key="2">
    <source>
        <dbReference type="Proteomes" id="UP000321922"/>
    </source>
</evidence>
<proteinExistence type="predicted"/>
<dbReference type="EMBL" id="BJXJ01000086">
    <property type="protein sequence ID" value="GEM77682.1"/>
    <property type="molecule type" value="Genomic_DNA"/>
</dbReference>
<dbReference type="OrthoDB" id="9897189at2"/>
<dbReference type="AlphaFoldDB" id="A0A511QME1"/>
<name>A0A511QME1_9VIBR</name>
<comment type="caution">
    <text evidence="1">The sequence shown here is derived from an EMBL/GenBank/DDBJ whole genome shotgun (WGS) entry which is preliminary data.</text>
</comment>
<keyword evidence="2" id="KW-1185">Reference proteome</keyword>
<reference evidence="1 2" key="1">
    <citation type="submission" date="2019-07" db="EMBL/GenBank/DDBJ databases">
        <title>Whole genome shotgun sequence of Vibrio sagamiensis NBRC 104589.</title>
        <authorList>
            <person name="Hosoyama A."/>
            <person name="Uohara A."/>
            <person name="Ohji S."/>
            <person name="Ichikawa N."/>
        </authorList>
    </citation>
    <scope>NUCLEOTIDE SEQUENCE [LARGE SCALE GENOMIC DNA]</scope>
    <source>
        <strain evidence="1 2">NBRC 104589</strain>
    </source>
</reference>
<dbReference type="Proteomes" id="UP000321922">
    <property type="component" value="Unassembled WGS sequence"/>
</dbReference>